<dbReference type="EMBL" id="LR216058">
    <property type="protein sequence ID" value="VFI31407.1"/>
    <property type="molecule type" value="Genomic_DNA"/>
</dbReference>
<dbReference type="AlphaFoldDB" id="A0A213DSC4"/>
<name>A0A213DSC4_STREE</name>
<reference evidence="1 4" key="2">
    <citation type="submission" date="2019-11" db="EMBL/GenBank/DDBJ databases">
        <title>Growth characteristics of pneumococcus vary with the chemical composition of the capsule and with environmental conditions.</title>
        <authorList>
            <person name="Tothpal A."/>
            <person name="Desobry K."/>
            <person name="Joshi S."/>
            <person name="Wyllie A.L."/>
            <person name="Weinberger D.M."/>
        </authorList>
    </citation>
    <scope>NUCLEOTIDE SEQUENCE [LARGE SCALE GENOMIC DNA]</scope>
    <source>
        <strain evidence="4">pnumococcus09N</strain>
        <strain evidence="1">Pnumococcus09N</strain>
    </source>
</reference>
<dbReference type="RefSeq" id="WP_000933464.1">
    <property type="nucleotide sequence ID" value="NZ_AP028877.1"/>
</dbReference>
<sequence length="66" mass="7592">MLNLQFAETMELTEAELEIVYGGEFGNNAVIPAGAWGGFGTPWSITNFWKKNFNDRPDFDSDRRRY</sequence>
<dbReference type="Proteomes" id="UP000467349">
    <property type="component" value="Unassembled WGS sequence"/>
</dbReference>
<gene>
    <name evidence="1" type="ORF">GM545_01030</name>
    <name evidence="2" type="ORF">SAMEA3431391_00139</name>
</gene>
<protein>
    <submittedName>
        <fullName evidence="1">Peptide pheromone VP1</fullName>
    </submittedName>
</protein>
<dbReference type="NCBIfam" id="NF033772">
    <property type="entry name" value="pheromone_VP1"/>
    <property type="match status" value="1"/>
</dbReference>
<organism evidence="1 4">
    <name type="scientific">Streptococcus pneumoniae</name>
    <dbReference type="NCBI Taxonomy" id="1313"/>
    <lineage>
        <taxon>Bacteria</taxon>
        <taxon>Bacillati</taxon>
        <taxon>Bacillota</taxon>
        <taxon>Bacilli</taxon>
        <taxon>Lactobacillales</taxon>
        <taxon>Streptococcaceae</taxon>
        <taxon>Streptococcus</taxon>
    </lineage>
</organism>
<evidence type="ECO:0000313" key="1">
    <source>
        <dbReference type="EMBL" id="MTV42249.1"/>
    </source>
</evidence>
<accession>A0A213DSC4</accession>
<dbReference type="Proteomes" id="UP000290138">
    <property type="component" value="Chromosome"/>
</dbReference>
<evidence type="ECO:0000313" key="4">
    <source>
        <dbReference type="Proteomes" id="UP000467349"/>
    </source>
</evidence>
<reference evidence="2 3" key="1">
    <citation type="submission" date="2019-02" db="EMBL/GenBank/DDBJ databases">
        <authorList>
            <consortium name="Pathogen Informatics"/>
        </authorList>
    </citation>
    <scope>NUCLEOTIDE SEQUENCE [LARGE SCALE GENOMIC DNA]</scope>
    <source>
        <strain evidence="2">GPS_HK_21-sc-2296565</strain>
    </source>
</reference>
<evidence type="ECO:0000313" key="3">
    <source>
        <dbReference type="Proteomes" id="UP000290138"/>
    </source>
</evidence>
<proteinExistence type="predicted"/>
<evidence type="ECO:0000313" key="2">
    <source>
        <dbReference type="EMBL" id="VFI31407.1"/>
    </source>
</evidence>
<dbReference type="EMBL" id="WNHU01000002">
    <property type="protein sequence ID" value="MTV42249.1"/>
    <property type="molecule type" value="Genomic_DNA"/>
</dbReference>